<evidence type="ECO:0000313" key="1">
    <source>
        <dbReference type="EMBL" id="NEB12379.1"/>
    </source>
</evidence>
<evidence type="ECO:0008006" key="3">
    <source>
        <dbReference type="Google" id="ProtNLM"/>
    </source>
</evidence>
<organism evidence="1 2">
    <name type="scientific">Streptomyces coelicoflavus</name>
    <dbReference type="NCBI Taxonomy" id="285562"/>
    <lineage>
        <taxon>Bacteria</taxon>
        <taxon>Bacillati</taxon>
        <taxon>Actinomycetota</taxon>
        <taxon>Actinomycetes</taxon>
        <taxon>Kitasatosporales</taxon>
        <taxon>Streptomycetaceae</taxon>
        <taxon>Streptomyces</taxon>
    </lineage>
</organism>
<gene>
    <name evidence="1" type="ORF">G3I32_26685</name>
</gene>
<dbReference type="EMBL" id="JAAGMA010000706">
    <property type="protein sequence ID" value="NEB12379.1"/>
    <property type="molecule type" value="Genomic_DNA"/>
</dbReference>
<dbReference type="AlphaFoldDB" id="A0A7K3PT64"/>
<evidence type="ECO:0000313" key="2">
    <source>
        <dbReference type="Proteomes" id="UP000470446"/>
    </source>
</evidence>
<dbReference type="Proteomes" id="UP000470446">
    <property type="component" value="Unassembled WGS sequence"/>
</dbReference>
<protein>
    <recommendedName>
        <fullName evidence="3">Alpha/beta hydrolase</fullName>
    </recommendedName>
</protein>
<name>A0A7K3PT64_9ACTN</name>
<proteinExistence type="predicted"/>
<reference evidence="1 2" key="1">
    <citation type="submission" date="2020-01" db="EMBL/GenBank/DDBJ databases">
        <title>Insect and environment-associated Actinomycetes.</title>
        <authorList>
            <person name="Currrie C."/>
            <person name="Chevrette M."/>
            <person name="Carlson C."/>
            <person name="Stubbendieck R."/>
            <person name="Wendt-Pienkowski E."/>
        </authorList>
    </citation>
    <scope>NUCLEOTIDE SEQUENCE [LARGE SCALE GENOMIC DNA]</scope>
    <source>
        <strain evidence="1 2">SID14163</strain>
    </source>
</reference>
<comment type="caution">
    <text evidence="1">The sequence shown here is derived from an EMBL/GenBank/DDBJ whole genome shotgun (WGS) entry which is preliminary data.</text>
</comment>
<accession>A0A7K3PT64</accession>
<sequence length="114" mass="11429">MTAVVFIHGTGVREPSFSALAGRFSTGVTELRGGLRVVPYYWGGDHGAALAADGASLPPVSGTVRGPLAPDAGGADTVDWAALYDDPYAELALAAAGAPAAVELPPGSLPPDRD</sequence>
<feature type="non-terminal residue" evidence="1">
    <location>
        <position position="114"/>
    </location>
</feature>